<organism evidence="10 11">
    <name type="scientific">Mesomycoplasma ovipneumoniae 14811</name>
    <dbReference type="NCBI Taxonomy" id="1188239"/>
    <lineage>
        <taxon>Bacteria</taxon>
        <taxon>Bacillati</taxon>
        <taxon>Mycoplasmatota</taxon>
        <taxon>Mycoplasmoidales</taxon>
        <taxon>Metamycoplasmataceae</taxon>
        <taxon>Mesomycoplasma</taxon>
    </lineage>
</organism>
<name>A0A014KWA9_9BACT</name>
<dbReference type="GO" id="GO:0036431">
    <property type="term" value="F:dCMP kinase activity"/>
    <property type="evidence" value="ECO:0007669"/>
    <property type="project" value="InterPro"/>
</dbReference>
<evidence type="ECO:0000256" key="4">
    <source>
        <dbReference type="ARBA" id="ARBA00022777"/>
    </source>
</evidence>
<feature type="binding site" evidence="8">
    <location>
        <begin position="12"/>
        <end position="20"/>
    </location>
    <ligand>
        <name>ATP</name>
        <dbReference type="ChEBI" id="CHEBI:30616"/>
    </ligand>
</feature>
<dbReference type="GO" id="GO:0005737">
    <property type="term" value="C:cytoplasm"/>
    <property type="evidence" value="ECO:0007669"/>
    <property type="project" value="UniProtKB-SubCell"/>
</dbReference>
<comment type="caution">
    <text evidence="10">The sequence shown here is derived from an EMBL/GenBank/DDBJ whole genome shotgun (WGS) entry which is preliminary data.</text>
</comment>
<dbReference type="AlphaFoldDB" id="A0A014KWA9"/>
<dbReference type="STRING" id="1188239.MOVI_2360"/>
<dbReference type="EC" id="2.7.4.25" evidence="8"/>
<dbReference type="Proteomes" id="UP000020977">
    <property type="component" value="Unassembled WGS sequence"/>
</dbReference>
<dbReference type="GO" id="GO:0036430">
    <property type="term" value="F:CMP kinase activity"/>
    <property type="evidence" value="ECO:0007669"/>
    <property type="project" value="RHEA"/>
</dbReference>
<evidence type="ECO:0000256" key="8">
    <source>
        <dbReference type="HAMAP-Rule" id="MF_00238"/>
    </source>
</evidence>
<evidence type="ECO:0000313" key="10">
    <source>
        <dbReference type="EMBL" id="EXU61286.1"/>
    </source>
</evidence>
<evidence type="ECO:0000256" key="7">
    <source>
        <dbReference type="ARBA" id="ARBA00048478"/>
    </source>
</evidence>
<evidence type="ECO:0000256" key="3">
    <source>
        <dbReference type="ARBA" id="ARBA00022741"/>
    </source>
</evidence>
<evidence type="ECO:0000313" key="11">
    <source>
        <dbReference type="Proteomes" id="UP000020977"/>
    </source>
</evidence>
<evidence type="ECO:0000256" key="6">
    <source>
        <dbReference type="ARBA" id="ARBA00047615"/>
    </source>
</evidence>
<dbReference type="Gene3D" id="3.40.50.300">
    <property type="entry name" value="P-loop containing nucleotide triphosphate hydrolases"/>
    <property type="match status" value="1"/>
</dbReference>
<evidence type="ECO:0000256" key="2">
    <source>
        <dbReference type="ARBA" id="ARBA00022679"/>
    </source>
</evidence>
<dbReference type="Pfam" id="PF02224">
    <property type="entry name" value="Cytidylate_kin"/>
    <property type="match status" value="1"/>
</dbReference>
<reference evidence="10 11" key="1">
    <citation type="submission" date="2014-03" db="EMBL/GenBank/DDBJ databases">
        <title>Genome sequence of Mycoplasma ovipneumoniae strain 14811.</title>
        <authorList>
            <person name="Sirand-Pugnet P."/>
            <person name="Breton M."/>
            <person name="Dordet-Frisoni E."/>
            <person name="Baranowski E."/>
            <person name="Barre A."/>
            <person name="Couture C."/>
            <person name="Dupuy V."/>
            <person name="Gaurivaud P."/>
            <person name="Jacob D."/>
            <person name="Lemaitre C."/>
            <person name="Manso-Silvan L."/>
            <person name="Nikolski M."/>
            <person name="Nouvel L.-X."/>
            <person name="Poumarat F."/>
            <person name="Tardy F."/>
            <person name="Thebault P."/>
            <person name="Theil S."/>
            <person name="Citti C."/>
            <person name="Thiaucourt F."/>
            <person name="Blanchard A."/>
        </authorList>
    </citation>
    <scope>NUCLEOTIDE SEQUENCE [LARGE SCALE GENOMIC DNA]</scope>
    <source>
        <strain evidence="10 11">14811</strain>
    </source>
</reference>
<comment type="catalytic activity">
    <reaction evidence="6 8">
        <text>dCMP + ATP = dCDP + ADP</text>
        <dbReference type="Rhea" id="RHEA:25094"/>
        <dbReference type="ChEBI" id="CHEBI:30616"/>
        <dbReference type="ChEBI" id="CHEBI:57566"/>
        <dbReference type="ChEBI" id="CHEBI:58593"/>
        <dbReference type="ChEBI" id="CHEBI:456216"/>
        <dbReference type="EC" id="2.7.4.25"/>
    </reaction>
</comment>
<keyword evidence="8" id="KW-0963">Cytoplasm</keyword>
<keyword evidence="5 8" id="KW-0067">ATP-binding</keyword>
<keyword evidence="4 8" id="KW-0418">Kinase</keyword>
<comment type="subcellular location">
    <subcellularLocation>
        <location evidence="8">Cytoplasm</location>
    </subcellularLocation>
</comment>
<gene>
    <name evidence="8 10" type="primary">cmk</name>
    <name evidence="10" type="ORF">MOVI_2360</name>
</gene>
<keyword evidence="2 8" id="KW-0808">Transferase</keyword>
<feature type="domain" description="Cytidylate kinase" evidence="9">
    <location>
        <begin position="8"/>
        <end position="218"/>
    </location>
</feature>
<comment type="similarity">
    <text evidence="1 8">Belongs to the cytidylate kinase family. Type 1 subfamily.</text>
</comment>
<keyword evidence="3 8" id="KW-0547">Nucleotide-binding</keyword>
<dbReference type="InterPro" id="IPR011994">
    <property type="entry name" value="Cytidylate_kinase_dom"/>
</dbReference>
<protein>
    <recommendedName>
        <fullName evidence="8">Cytidylate kinase</fullName>
        <shortName evidence="8">CK</shortName>
        <ecNumber evidence="8">2.7.4.25</ecNumber>
    </recommendedName>
    <alternativeName>
        <fullName evidence="8">Cytidine monophosphate kinase</fullName>
        <shortName evidence="8">CMP kinase</shortName>
    </alternativeName>
</protein>
<evidence type="ECO:0000256" key="1">
    <source>
        <dbReference type="ARBA" id="ARBA00009427"/>
    </source>
</evidence>
<dbReference type="PATRIC" id="fig|1188239.3.peg.578"/>
<comment type="catalytic activity">
    <reaction evidence="7 8">
        <text>CMP + ATP = CDP + ADP</text>
        <dbReference type="Rhea" id="RHEA:11600"/>
        <dbReference type="ChEBI" id="CHEBI:30616"/>
        <dbReference type="ChEBI" id="CHEBI:58069"/>
        <dbReference type="ChEBI" id="CHEBI:60377"/>
        <dbReference type="ChEBI" id="CHEBI:456216"/>
        <dbReference type="EC" id="2.7.4.25"/>
    </reaction>
</comment>
<proteinExistence type="inferred from homology"/>
<dbReference type="NCBIfam" id="TIGR00017">
    <property type="entry name" value="cmk"/>
    <property type="match status" value="1"/>
</dbReference>
<sequence>MSFKKINIAIDGPSGVGKSSIAKQIALKFNYLFINTGALYRAVALFCQNHKINAEKESQVTKKWDPNVLLLDEKGDVWLENQNVTELLRDDLISKNAAIIAQYGKIRADITQLLHDFQRNNKGIVVEGRDTTYNIMPDADLKIFLWGDAQTRAKRRLKQNACLNLETNFPEVLKSIERRDYLDMSRKINPLKKTIDSIFIDTTNFNQDEIVEQISKLVLRKISQLEN</sequence>
<evidence type="ECO:0000256" key="5">
    <source>
        <dbReference type="ARBA" id="ARBA00022840"/>
    </source>
</evidence>
<dbReference type="GO" id="GO:0005524">
    <property type="term" value="F:ATP binding"/>
    <property type="evidence" value="ECO:0007669"/>
    <property type="project" value="UniProtKB-UniRule"/>
</dbReference>
<evidence type="ECO:0000259" key="9">
    <source>
        <dbReference type="Pfam" id="PF02224"/>
    </source>
</evidence>
<dbReference type="HAMAP" id="MF_00238">
    <property type="entry name" value="Cytidyl_kinase_type1"/>
    <property type="match status" value="1"/>
</dbReference>
<dbReference type="CDD" id="cd02020">
    <property type="entry name" value="CMPK"/>
    <property type="match status" value="1"/>
</dbReference>
<dbReference type="SUPFAM" id="SSF52540">
    <property type="entry name" value="P-loop containing nucleoside triphosphate hydrolases"/>
    <property type="match status" value="1"/>
</dbReference>
<dbReference type="InterPro" id="IPR003136">
    <property type="entry name" value="Cytidylate_kin"/>
</dbReference>
<dbReference type="EMBL" id="JFAD01000013">
    <property type="protein sequence ID" value="EXU61286.1"/>
    <property type="molecule type" value="Genomic_DNA"/>
</dbReference>
<dbReference type="InterPro" id="IPR027417">
    <property type="entry name" value="P-loop_NTPase"/>
</dbReference>
<dbReference type="RefSeq" id="WP_044284082.1">
    <property type="nucleotide sequence ID" value="NZ_JFAD01000013.1"/>
</dbReference>
<dbReference type="eggNOG" id="COG0283">
    <property type="taxonomic scope" value="Bacteria"/>
</dbReference>
<accession>A0A014KWA9</accession>
<dbReference type="GO" id="GO:0006220">
    <property type="term" value="P:pyrimidine nucleotide metabolic process"/>
    <property type="evidence" value="ECO:0007669"/>
    <property type="project" value="UniProtKB-UniRule"/>
</dbReference>